<accession>A0A7Y0DX08</accession>
<keyword evidence="3" id="KW-0805">Transcription regulation</keyword>
<dbReference type="Gene3D" id="1.10.10.10">
    <property type="entry name" value="Winged helix-like DNA-binding domain superfamily/Winged helix DNA-binding domain"/>
    <property type="match status" value="1"/>
</dbReference>
<dbReference type="GO" id="GO:0006950">
    <property type="term" value="P:response to stress"/>
    <property type="evidence" value="ECO:0007669"/>
    <property type="project" value="TreeGrafter"/>
</dbReference>
<dbReference type="EMBL" id="JABBNT010000001">
    <property type="protein sequence ID" value="NMM43157.1"/>
    <property type="molecule type" value="Genomic_DNA"/>
</dbReference>
<dbReference type="InterPro" id="IPR000835">
    <property type="entry name" value="HTH_MarR-typ"/>
</dbReference>
<keyword evidence="5" id="KW-0804">Transcription</keyword>
<evidence type="ECO:0000313" key="8">
    <source>
        <dbReference type="Proteomes" id="UP000539372"/>
    </source>
</evidence>
<dbReference type="PROSITE" id="PS50995">
    <property type="entry name" value="HTH_MARR_2"/>
    <property type="match status" value="1"/>
</dbReference>
<keyword evidence="4" id="KW-0238">DNA-binding</keyword>
<evidence type="ECO:0000256" key="2">
    <source>
        <dbReference type="ARBA" id="ARBA00022490"/>
    </source>
</evidence>
<proteinExistence type="predicted"/>
<dbReference type="AlphaFoldDB" id="A0A7Y0DX08"/>
<evidence type="ECO:0000256" key="4">
    <source>
        <dbReference type="ARBA" id="ARBA00023125"/>
    </source>
</evidence>
<name>A0A7Y0DX08_9PROT</name>
<evidence type="ECO:0000313" key="7">
    <source>
        <dbReference type="EMBL" id="NMM43157.1"/>
    </source>
</evidence>
<dbReference type="SMART" id="SM00347">
    <property type="entry name" value="HTH_MARR"/>
    <property type="match status" value="1"/>
</dbReference>
<dbReference type="GO" id="GO:0003700">
    <property type="term" value="F:DNA-binding transcription factor activity"/>
    <property type="evidence" value="ECO:0007669"/>
    <property type="project" value="InterPro"/>
</dbReference>
<feature type="domain" description="HTH marR-type" evidence="6">
    <location>
        <begin position="15"/>
        <end position="152"/>
    </location>
</feature>
<dbReference type="PANTHER" id="PTHR33164:SF5">
    <property type="entry name" value="ORGANIC HYDROPEROXIDE RESISTANCE TRANSCRIPTIONAL REGULATOR"/>
    <property type="match status" value="1"/>
</dbReference>
<sequence length="158" mass="17929">MPQDYSGPDSVRNLEELLCFAVYSANHAFNRVYKPLLDRLGLTYPQYLVLILLWEEDDRTVGSLGRKLFLESNTLTPLLKRMEGMGLVERRRDPEDERQVRIRLTGKGRALRDQAADIPRCILEASGMSIDALQGMKTEIDFLRDNLDAAIRQSGTGS</sequence>
<organism evidence="7 8">
    <name type="scientific">Pacificispira spongiicola</name>
    <dbReference type="NCBI Taxonomy" id="2729598"/>
    <lineage>
        <taxon>Bacteria</taxon>
        <taxon>Pseudomonadati</taxon>
        <taxon>Pseudomonadota</taxon>
        <taxon>Alphaproteobacteria</taxon>
        <taxon>Rhodospirillales</taxon>
        <taxon>Rhodospirillaceae</taxon>
        <taxon>Pacificispira</taxon>
    </lineage>
</organism>
<reference evidence="7 8" key="1">
    <citation type="submission" date="2020-04" db="EMBL/GenBank/DDBJ databases">
        <title>Rhodospirillaceae bacterium KN72 isolated from deep sea.</title>
        <authorList>
            <person name="Zhang D.-C."/>
        </authorList>
    </citation>
    <scope>NUCLEOTIDE SEQUENCE [LARGE SCALE GENOMIC DNA]</scope>
    <source>
        <strain evidence="7 8">KN72</strain>
    </source>
</reference>
<dbReference type="InterPro" id="IPR039422">
    <property type="entry name" value="MarR/SlyA-like"/>
</dbReference>
<dbReference type="FunFam" id="1.10.10.10:FF:000163">
    <property type="entry name" value="MarR family transcriptional regulator"/>
    <property type="match status" value="1"/>
</dbReference>
<dbReference type="InterPro" id="IPR036388">
    <property type="entry name" value="WH-like_DNA-bd_sf"/>
</dbReference>
<dbReference type="PANTHER" id="PTHR33164">
    <property type="entry name" value="TRANSCRIPTIONAL REGULATOR, MARR FAMILY"/>
    <property type="match status" value="1"/>
</dbReference>
<dbReference type="SUPFAM" id="SSF46785">
    <property type="entry name" value="Winged helix' DNA-binding domain"/>
    <property type="match status" value="1"/>
</dbReference>
<keyword evidence="2" id="KW-0963">Cytoplasm</keyword>
<dbReference type="Proteomes" id="UP000539372">
    <property type="component" value="Unassembled WGS sequence"/>
</dbReference>
<dbReference type="Pfam" id="PF22381">
    <property type="entry name" value="Staph_reg_Sar_Rot"/>
    <property type="match status" value="1"/>
</dbReference>
<dbReference type="GO" id="GO:0005737">
    <property type="term" value="C:cytoplasm"/>
    <property type="evidence" value="ECO:0007669"/>
    <property type="project" value="UniProtKB-SubCell"/>
</dbReference>
<dbReference type="InterPro" id="IPR036390">
    <property type="entry name" value="WH_DNA-bd_sf"/>
</dbReference>
<evidence type="ECO:0000256" key="1">
    <source>
        <dbReference type="ARBA" id="ARBA00004496"/>
    </source>
</evidence>
<comment type="caution">
    <text evidence="7">The sequence shown here is derived from an EMBL/GenBank/DDBJ whole genome shotgun (WGS) entry which is preliminary data.</text>
</comment>
<evidence type="ECO:0000259" key="6">
    <source>
        <dbReference type="PROSITE" id="PS50995"/>
    </source>
</evidence>
<gene>
    <name evidence="7" type="ORF">HH303_01620</name>
</gene>
<comment type="subcellular location">
    <subcellularLocation>
        <location evidence="1">Cytoplasm</location>
    </subcellularLocation>
</comment>
<evidence type="ECO:0000256" key="3">
    <source>
        <dbReference type="ARBA" id="ARBA00023015"/>
    </source>
</evidence>
<dbReference type="RefSeq" id="WP_169623456.1">
    <property type="nucleotide sequence ID" value="NZ_JABBNT010000001.1"/>
</dbReference>
<evidence type="ECO:0000256" key="5">
    <source>
        <dbReference type="ARBA" id="ARBA00023163"/>
    </source>
</evidence>
<keyword evidence="8" id="KW-1185">Reference proteome</keyword>
<dbReference type="InterPro" id="IPR055166">
    <property type="entry name" value="Transc_reg_Sar_Rot_HTH"/>
</dbReference>
<dbReference type="GO" id="GO:0003677">
    <property type="term" value="F:DNA binding"/>
    <property type="evidence" value="ECO:0007669"/>
    <property type="project" value="UniProtKB-KW"/>
</dbReference>
<protein>
    <submittedName>
        <fullName evidence="7">MarR family transcriptional regulator</fullName>
    </submittedName>
</protein>